<proteinExistence type="predicted"/>
<feature type="compositionally biased region" description="Polar residues" evidence="1">
    <location>
        <begin position="80"/>
        <end position="98"/>
    </location>
</feature>
<dbReference type="Proteomes" id="UP001165289">
    <property type="component" value="Unassembled WGS sequence"/>
</dbReference>
<feature type="compositionally biased region" description="Polar residues" evidence="1">
    <location>
        <begin position="130"/>
        <end position="142"/>
    </location>
</feature>
<feature type="compositionally biased region" description="Polar residues" evidence="1">
    <location>
        <begin position="13"/>
        <end position="24"/>
    </location>
</feature>
<gene>
    <name evidence="2" type="ORF">LOD99_5722</name>
</gene>
<dbReference type="EMBL" id="JAKMXF010000309">
    <property type="protein sequence ID" value="KAI6650882.1"/>
    <property type="molecule type" value="Genomic_DNA"/>
</dbReference>
<evidence type="ECO:0000256" key="1">
    <source>
        <dbReference type="SAM" id="MobiDB-lite"/>
    </source>
</evidence>
<evidence type="ECO:0000313" key="2">
    <source>
        <dbReference type="EMBL" id="KAI6650882.1"/>
    </source>
</evidence>
<protein>
    <submittedName>
        <fullName evidence="2">Uncharacterized protein</fullName>
    </submittedName>
</protein>
<keyword evidence="3" id="KW-1185">Reference proteome</keyword>
<feature type="compositionally biased region" description="Low complexity" evidence="1">
    <location>
        <begin position="41"/>
        <end position="61"/>
    </location>
</feature>
<organism evidence="2 3">
    <name type="scientific">Oopsacas minuta</name>
    <dbReference type="NCBI Taxonomy" id="111878"/>
    <lineage>
        <taxon>Eukaryota</taxon>
        <taxon>Metazoa</taxon>
        <taxon>Porifera</taxon>
        <taxon>Hexactinellida</taxon>
        <taxon>Hexasterophora</taxon>
        <taxon>Lyssacinosida</taxon>
        <taxon>Leucopsacidae</taxon>
        <taxon>Oopsacas</taxon>
    </lineage>
</organism>
<comment type="caution">
    <text evidence="2">The sequence shown here is derived from an EMBL/GenBank/DDBJ whole genome shotgun (WGS) entry which is preliminary data.</text>
</comment>
<accession>A0AAV7JPF0</accession>
<feature type="region of interest" description="Disordered" evidence="1">
    <location>
        <begin position="77"/>
        <end position="98"/>
    </location>
</feature>
<feature type="region of interest" description="Disordered" evidence="1">
    <location>
        <begin position="1"/>
        <end position="61"/>
    </location>
</feature>
<reference evidence="2 3" key="1">
    <citation type="journal article" date="2023" name="BMC Biol.">
        <title>The compact genome of the sponge Oopsacas minuta (Hexactinellida) is lacking key metazoan core genes.</title>
        <authorList>
            <person name="Santini S."/>
            <person name="Schenkelaars Q."/>
            <person name="Jourda C."/>
            <person name="Duchesne M."/>
            <person name="Belahbib H."/>
            <person name="Rocher C."/>
            <person name="Selva M."/>
            <person name="Riesgo A."/>
            <person name="Vervoort M."/>
            <person name="Leys S.P."/>
            <person name="Kodjabachian L."/>
            <person name="Le Bivic A."/>
            <person name="Borchiellini C."/>
            <person name="Claverie J.M."/>
            <person name="Renard E."/>
        </authorList>
    </citation>
    <scope>NUCLEOTIDE SEQUENCE [LARGE SCALE GENOMIC DNA]</scope>
    <source>
        <strain evidence="2">SPO-2</strain>
    </source>
</reference>
<name>A0AAV7JPF0_9METZ</name>
<evidence type="ECO:0000313" key="3">
    <source>
        <dbReference type="Proteomes" id="UP001165289"/>
    </source>
</evidence>
<feature type="region of interest" description="Disordered" evidence="1">
    <location>
        <begin position="114"/>
        <end position="157"/>
    </location>
</feature>
<dbReference type="AlphaFoldDB" id="A0AAV7JPF0"/>
<sequence>MTVISHAKVTCASPPQQSSYTPDSKFSPPAKRMKHEISTASTIVFSSDSTSSSERTSSFFPEEVSVDLGKVEKICEKAQDSSSPDCEQDTECSVSEADSTTLNGIRNLQDFIEGKDDNEASEQPSAPIGIQQNESETSQQTPVELAQEKSLIENSIL</sequence>